<dbReference type="InterPro" id="IPR049326">
    <property type="entry name" value="Rhodopsin_dom_fungi"/>
</dbReference>
<feature type="domain" description="Rhodopsin" evidence="8">
    <location>
        <begin position="40"/>
        <end position="278"/>
    </location>
</feature>
<gene>
    <name evidence="9" type="ORF">E8E13_007683</name>
</gene>
<evidence type="ECO:0000256" key="7">
    <source>
        <dbReference type="SAM" id="Phobius"/>
    </source>
</evidence>
<reference evidence="9" key="1">
    <citation type="submission" date="2019-04" db="EMBL/GenBank/DDBJ databases">
        <title>Sequencing of skin fungus with MAO and IRED activity.</title>
        <authorList>
            <person name="Marsaioli A.J."/>
            <person name="Bonatto J.M.C."/>
            <person name="Reis Junior O."/>
        </authorList>
    </citation>
    <scope>NUCLEOTIDE SEQUENCE</scope>
    <source>
        <strain evidence="9">30M1</strain>
    </source>
</reference>
<keyword evidence="4 7" id="KW-0472">Membrane</keyword>
<name>A0A9P4TAB2_CURKU</name>
<keyword evidence="10" id="KW-1185">Reference proteome</keyword>
<keyword evidence="3 7" id="KW-1133">Transmembrane helix</keyword>
<evidence type="ECO:0000256" key="6">
    <source>
        <dbReference type="SAM" id="MobiDB-lite"/>
    </source>
</evidence>
<dbReference type="AlphaFoldDB" id="A0A9P4TAB2"/>
<feature type="transmembrane region" description="Helical" evidence="7">
    <location>
        <begin position="215"/>
        <end position="242"/>
    </location>
</feature>
<evidence type="ECO:0000313" key="9">
    <source>
        <dbReference type="EMBL" id="KAF2998313.1"/>
    </source>
</evidence>
<evidence type="ECO:0000256" key="5">
    <source>
        <dbReference type="ARBA" id="ARBA00038359"/>
    </source>
</evidence>
<dbReference type="GO" id="GO:0016020">
    <property type="term" value="C:membrane"/>
    <property type="evidence" value="ECO:0007669"/>
    <property type="project" value="UniProtKB-SubCell"/>
</dbReference>
<feature type="transmembrane region" description="Helical" evidence="7">
    <location>
        <begin position="254"/>
        <end position="274"/>
    </location>
</feature>
<keyword evidence="2 7" id="KW-0812">Transmembrane</keyword>
<dbReference type="PANTHER" id="PTHR33048:SF47">
    <property type="entry name" value="INTEGRAL MEMBRANE PROTEIN-RELATED"/>
    <property type="match status" value="1"/>
</dbReference>
<sequence length="364" mass="40556">MSAPPTDPGPTAEYLAANKGPQTLVFVILFPALALLVVTLRLYTRIRIIRKPSLEDFAIALATIKKVFSIAWSVCQIIQIYHGLGRHVEAVTYDNVVTSLKALYASIVFYVFGLTLTKVSILWQYLRIATERPVRVFCWISIWFTLAVSVEALVAGLLQCNPVAKFWDQRTPGKCISVSVLYFTNAAINIAQDTSLVVVPFFMLRQLVMPRKEKISLMIILGLGGVAAVASICRLHAVYVLVHSDDITWDNPSLVIWTNIELNVGILCASLPALRAFFIRIWPRVFLSSYASRQAATEPNKGTKGRYYEMEGSIMVKKSVVIESTKTLREEDKSSSPSPSQQKRPESGHVSADSQEELAPWPIH</sequence>
<evidence type="ECO:0000256" key="2">
    <source>
        <dbReference type="ARBA" id="ARBA00022692"/>
    </source>
</evidence>
<dbReference type="EMBL" id="SWKU01000020">
    <property type="protein sequence ID" value="KAF2998313.1"/>
    <property type="molecule type" value="Genomic_DNA"/>
</dbReference>
<protein>
    <recommendedName>
        <fullName evidence="8">Rhodopsin domain-containing protein</fullName>
    </recommendedName>
</protein>
<evidence type="ECO:0000256" key="3">
    <source>
        <dbReference type="ARBA" id="ARBA00022989"/>
    </source>
</evidence>
<evidence type="ECO:0000313" key="10">
    <source>
        <dbReference type="Proteomes" id="UP000801428"/>
    </source>
</evidence>
<evidence type="ECO:0000256" key="4">
    <source>
        <dbReference type="ARBA" id="ARBA00023136"/>
    </source>
</evidence>
<feature type="transmembrane region" description="Helical" evidence="7">
    <location>
        <begin position="179"/>
        <end position="203"/>
    </location>
</feature>
<organism evidence="9 10">
    <name type="scientific">Curvularia kusanoi</name>
    <name type="common">Cochliobolus kusanoi</name>
    <dbReference type="NCBI Taxonomy" id="90978"/>
    <lineage>
        <taxon>Eukaryota</taxon>
        <taxon>Fungi</taxon>
        <taxon>Dikarya</taxon>
        <taxon>Ascomycota</taxon>
        <taxon>Pezizomycotina</taxon>
        <taxon>Dothideomycetes</taxon>
        <taxon>Pleosporomycetidae</taxon>
        <taxon>Pleosporales</taxon>
        <taxon>Pleosporineae</taxon>
        <taxon>Pleosporaceae</taxon>
        <taxon>Curvularia</taxon>
    </lineage>
</organism>
<feature type="transmembrane region" description="Helical" evidence="7">
    <location>
        <begin position="24"/>
        <end position="44"/>
    </location>
</feature>
<feature type="transmembrane region" description="Helical" evidence="7">
    <location>
        <begin position="56"/>
        <end position="82"/>
    </location>
</feature>
<comment type="subcellular location">
    <subcellularLocation>
        <location evidence="1">Membrane</location>
        <topology evidence="1">Multi-pass membrane protein</topology>
    </subcellularLocation>
</comment>
<feature type="region of interest" description="Disordered" evidence="6">
    <location>
        <begin position="326"/>
        <end position="364"/>
    </location>
</feature>
<evidence type="ECO:0000256" key="1">
    <source>
        <dbReference type="ARBA" id="ARBA00004141"/>
    </source>
</evidence>
<accession>A0A9P4TAB2</accession>
<dbReference type="OrthoDB" id="5022096at2759"/>
<dbReference type="Pfam" id="PF20684">
    <property type="entry name" value="Fung_rhodopsin"/>
    <property type="match status" value="1"/>
</dbReference>
<evidence type="ECO:0000259" key="8">
    <source>
        <dbReference type="Pfam" id="PF20684"/>
    </source>
</evidence>
<feature type="transmembrane region" description="Helical" evidence="7">
    <location>
        <begin position="102"/>
        <end position="124"/>
    </location>
</feature>
<dbReference type="InterPro" id="IPR052337">
    <property type="entry name" value="SAT4-like"/>
</dbReference>
<feature type="transmembrane region" description="Helical" evidence="7">
    <location>
        <begin position="136"/>
        <end position="159"/>
    </location>
</feature>
<proteinExistence type="inferred from homology"/>
<dbReference type="PANTHER" id="PTHR33048">
    <property type="entry name" value="PTH11-LIKE INTEGRAL MEMBRANE PROTEIN (AFU_ORTHOLOGUE AFUA_5G11245)"/>
    <property type="match status" value="1"/>
</dbReference>
<comment type="similarity">
    <text evidence="5">Belongs to the SAT4 family.</text>
</comment>
<dbReference type="Proteomes" id="UP000801428">
    <property type="component" value="Unassembled WGS sequence"/>
</dbReference>
<comment type="caution">
    <text evidence="9">The sequence shown here is derived from an EMBL/GenBank/DDBJ whole genome shotgun (WGS) entry which is preliminary data.</text>
</comment>